<reference evidence="1 2" key="1">
    <citation type="journal article" date="2018" name="G3 (Bethesda)">
        <title>Phylogenetic and Phylogenomic Definition of Rhizopus Species.</title>
        <authorList>
            <person name="Gryganskyi A.P."/>
            <person name="Golan J."/>
            <person name="Dolatabadi S."/>
            <person name="Mondo S."/>
            <person name="Robb S."/>
            <person name="Idnurm A."/>
            <person name="Muszewska A."/>
            <person name="Steczkiewicz K."/>
            <person name="Masonjones S."/>
            <person name="Liao H.L."/>
            <person name="Gajdeczka M.T."/>
            <person name="Anike F."/>
            <person name="Vuek A."/>
            <person name="Anishchenko I.M."/>
            <person name="Voigt K."/>
            <person name="de Hoog G.S."/>
            <person name="Smith M.E."/>
            <person name="Heitman J."/>
            <person name="Vilgalys R."/>
            <person name="Stajich J.E."/>
        </authorList>
    </citation>
    <scope>NUCLEOTIDE SEQUENCE [LARGE SCALE GENOMIC DNA]</scope>
    <source>
        <strain evidence="1 2">CBS 357.93</strain>
    </source>
</reference>
<name>A0A367IYH2_RHIAZ</name>
<organism evidence="1 2">
    <name type="scientific">Rhizopus azygosporus</name>
    <name type="common">Rhizopus microsporus var. azygosporus</name>
    <dbReference type="NCBI Taxonomy" id="86630"/>
    <lineage>
        <taxon>Eukaryota</taxon>
        <taxon>Fungi</taxon>
        <taxon>Fungi incertae sedis</taxon>
        <taxon>Mucoromycota</taxon>
        <taxon>Mucoromycotina</taxon>
        <taxon>Mucoromycetes</taxon>
        <taxon>Mucorales</taxon>
        <taxon>Mucorineae</taxon>
        <taxon>Rhizopodaceae</taxon>
        <taxon>Rhizopus</taxon>
    </lineage>
</organism>
<protein>
    <submittedName>
        <fullName evidence="1">Uncharacterized protein</fullName>
    </submittedName>
</protein>
<comment type="caution">
    <text evidence="1">The sequence shown here is derived from an EMBL/GenBank/DDBJ whole genome shotgun (WGS) entry which is preliminary data.</text>
</comment>
<proteinExistence type="predicted"/>
<keyword evidence="2" id="KW-1185">Reference proteome</keyword>
<dbReference type="AlphaFoldDB" id="A0A367IYH2"/>
<evidence type="ECO:0000313" key="2">
    <source>
        <dbReference type="Proteomes" id="UP000252139"/>
    </source>
</evidence>
<feature type="non-terminal residue" evidence="1">
    <location>
        <position position="1"/>
    </location>
</feature>
<dbReference type="OrthoDB" id="2287509at2759"/>
<dbReference type="EMBL" id="PJQL01002921">
    <property type="protein sequence ID" value="RCH82712.1"/>
    <property type="molecule type" value="Genomic_DNA"/>
</dbReference>
<dbReference type="Proteomes" id="UP000252139">
    <property type="component" value="Unassembled WGS sequence"/>
</dbReference>
<evidence type="ECO:0000313" key="1">
    <source>
        <dbReference type="EMBL" id="RCH82712.1"/>
    </source>
</evidence>
<sequence length="90" mass="10228">LRFFEVKQRKNAKAPNTSKEIFDIGILLEIIRLLTIATMWRPCSDMGNLQFRDMASIIDHEMHTSTGVPLIARQPKEITAKTSKLVATDD</sequence>
<accession>A0A367IYH2</accession>
<gene>
    <name evidence="1" type="ORF">CU097_001500</name>
</gene>